<dbReference type="PANTHER" id="PTHR12892">
    <property type="entry name" value="FGF RECEPTOR ACTIVATING PROTEIN 1"/>
    <property type="match status" value="1"/>
</dbReference>
<dbReference type="AlphaFoldDB" id="A0AAV5VAT9"/>
<keyword evidence="1" id="KW-0472">Membrane</keyword>
<evidence type="ECO:0000313" key="3">
    <source>
        <dbReference type="Proteomes" id="UP001432322"/>
    </source>
</evidence>
<reference evidence="2" key="1">
    <citation type="submission" date="2023-10" db="EMBL/GenBank/DDBJ databases">
        <title>Genome assembly of Pristionchus species.</title>
        <authorList>
            <person name="Yoshida K."/>
            <person name="Sommer R.J."/>
        </authorList>
    </citation>
    <scope>NUCLEOTIDE SEQUENCE</scope>
    <source>
        <strain evidence="2">RS5133</strain>
    </source>
</reference>
<organism evidence="2 3">
    <name type="scientific">Pristionchus fissidentatus</name>
    <dbReference type="NCBI Taxonomy" id="1538716"/>
    <lineage>
        <taxon>Eukaryota</taxon>
        <taxon>Metazoa</taxon>
        <taxon>Ecdysozoa</taxon>
        <taxon>Nematoda</taxon>
        <taxon>Chromadorea</taxon>
        <taxon>Rhabditida</taxon>
        <taxon>Rhabditina</taxon>
        <taxon>Diplogasteromorpha</taxon>
        <taxon>Diplogasteroidea</taxon>
        <taxon>Neodiplogasteridae</taxon>
        <taxon>Pristionchus</taxon>
    </lineage>
</organism>
<dbReference type="GO" id="GO:0006506">
    <property type="term" value="P:GPI anchor biosynthetic process"/>
    <property type="evidence" value="ECO:0007669"/>
    <property type="project" value="TreeGrafter"/>
</dbReference>
<dbReference type="GO" id="GO:0000139">
    <property type="term" value="C:Golgi membrane"/>
    <property type="evidence" value="ECO:0007669"/>
    <property type="project" value="InterPro"/>
</dbReference>
<keyword evidence="3" id="KW-1185">Reference proteome</keyword>
<dbReference type="EMBL" id="BTSY01000002">
    <property type="protein sequence ID" value="GMT16481.1"/>
    <property type="molecule type" value="Genomic_DNA"/>
</dbReference>
<dbReference type="PANTHER" id="PTHR12892:SF16">
    <property type="entry name" value="TRANSMEMBRANE PROTEIN"/>
    <property type="match status" value="1"/>
</dbReference>
<feature type="non-terminal residue" evidence="2">
    <location>
        <position position="1"/>
    </location>
</feature>
<dbReference type="InterPro" id="IPR039545">
    <property type="entry name" value="PGAP2"/>
</dbReference>
<comment type="caution">
    <text evidence="2">The sequence shown here is derived from an EMBL/GenBank/DDBJ whole genome shotgun (WGS) entry which is preliminary data.</text>
</comment>
<gene>
    <name evidence="2" type="ORF">PFISCL1PPCAC_7778</name>
</gene>
<protein>
    <recommendedName>
        <fullName evidence="4">G protein-coupled receptor</fullName>
    </recommendedName>
</protein>
<proteinExistence type="predicted"/>
<accession>A0AAV5VAT9</accession>
<keyword evidence="1" id="KW-0812">Transmembrane</keyword>
<feature type="transmembrane region" description="Helical" evidence="1">
    <location>
        <begin position="112"/>
        <end position="138"/>
    </location>
</feature>
<feature type="transmembrane region" description="Helical" evidence="1">
    <location>
        <begin position="190"/>
        <end position="208"/>
    </location>
</feature>
<keyword evidence="1" id="KW-1133">Transmembrane helix</keyword>
<evidence type="ECO:0000256" key="1">
    <source>
        <dbReference type="SAM" id="Phobius"/>
    </source>
</evidence>
<dbReference type="Proteomes" id="UP001432322">
    <property type="component" value="Unassembled WGS sequence"/>
</dbReference>
<evidence type="ECO:0008006" key="4">
    <source>
        <dbReference type="Google" id="ProtNLM"/>
    </source>
</evidence>
<evidence type="ECO:0000313" key="2">
    <source>
        <dbReference type="EMBL" id="GMT16481.1"/>
    </source>
</evidence>
<name>A0AAV5VAT9_9BILA</name>
<feature type="transmembrane region" description="Helical" evidence="1">
    <location>
        <begin position="150"/>
        <end position="170"/>
    </location>
</feature>
<dbReference type="GO" id="GO:0005789">
    <property type="term" value="C:endoplasmic reticulum membrane"/>
    <property type="evidence" value="ECO:0007669"/>
    <property type="project" value="TreeGrafter"/>
</dbReference>
<sequence length="271" mass="30837">TFLRQKYKIYFGATEDNICYYHPGGRPEGLPSILRTFELSCIAQLIVRAIVLSSFYVRWYFTYLKCTRVRNTNAGSVVCFLASLTPKLQSAETIFAFLLTCLQQDNDATLKWLFPSIVIGWAIAVCLYILSFTLMSLIDESRSKSATRLAQLRLACLSVCAFCSPIWIASHLEFIKRKTCFTEVPIREALAEYATVIAVMIFVVSQLYEFRHYWGLLSCSDHDHHVEVNAEFESEYQPAEKEIRPAPIRNRLSTSSSRKSSDAFLVGSMIA</sequence>